<sequence>MTARARAGAVAGRARLGAAPRRTRAGTAPRRARVGGLAGALALALPLAACSSPEVVQDRSWQVVGIYTSPDSPSTIPDTVNPAPSLTLGTAGLVGTTGCAQFRGRADYTHDGQPAAVDTANTLRISSIDFAAPREDCAHESLWAHNQLERLLRADNTFDLRMDKNSELVLTLQDERVDSPAIRFVSLSK</sequence>
<keyword evidence="3" id="KW-1185">Reference proteome</keyword>
<reference evidence="2 3" key="1">
    <citation type="submission" date="2020-11" db="EMBL/GenBank/DDBJ databases">
        <title>Corynebacterium sp. ZJ-599.</title>
        <authorList>
            <person name="Zhou J."/>
        </authorList>
    </citation>
    <scope>NUCLEOTIDE SEQUENCE [LARGE SCALE GENOMIC DNA]</scope>
    <source>
        <strain evidence="2 3">ZJ-599</strain>
    </source>
</reference>
<protein>
    <submittedName>
        <fullName evidence="2">META domain-containing protein</fullName>
    </submittedName>
</protein>
<feature type="region of interest" description="Disordered" evidence="1">
    <location>
        <begin position="1"/>
        <end position="27"/>
    </location>
</feature>
<organism evidence="2 3">
    <name type="scientific">Corynebacterium lizhenjunii</name>
    <dbReference type="NCBI Taxonomy" id="2709394"/>
    <lineage>
        <taxon>Bacteria</taxon>
        <taxon>Bacillati</taxon>
        <taxon>Actinomycetota</taxon>
        <taxon>Actinomycetes</taxon>
        <taxon>Mycobacteriales</taxon>
        <taxon>Corynebacteriaceae</taxon>
        <taxon>Corynebacterium</taxon>
    </lineage>
</organism>
<dbReference type="Gene3D" id="2.40.128.270">
    <property type="match status" value="1"/>
</dbReference>
<accession>A0A7T0KG29</accession>
<dbReference type="EMBL" id="CP064954">
    <property type="protein sequence ID" value="QPK79479.1"/>
    <property type="molecule type" value="Genomic_DNA"/>
</dbReference>
<evidence type="ECO:0000313" key="3">
    <source>
        <dbReference type="Proteomes" id="UP000594681"/>
    </source>
</evidence>
<dbReference type="InterPro" id="IPR038670">
    <property type="entry name" value="HslJ-like_sf"/>
</dbReference>
<evidence type="ECO:0000256" key="1">
    <source>
        <dbReference type="SAM" id="MobiDB-lite"/>
    </source>
</evidence>
<name>A0A7T0KG29_9CORY</name>
<evidence type="ECO:0000313" key="2">
    <source>
        <dbReference type="EMBL" id="QPK79479.1"/>
    </source>
</evidence>
<proteinExistence type="predicted"/>
<dbReference type="RefSeq" id="WP_165008768.1">
    <property type="nucleotide sequence ID" value="NZ_CP064954.1"/>
</dbReference>
<gene>
    <name evidence="2" type="ORF">G7Y31_01840</name>
</gene>
<dbReference type="Proteomes" id="UP000594681">
    <property type="component" value="Chromosome"/>
</dbReference>
<dbReference type="AlphaFoldDB" id="A0A7T0KG29"/>
<dbReference type="KEGG" id="cliz:G7Y31_01840"/>